<name>A0A6N7W6X5_9ACTO</name>
<comment type="caution">
    <text evidence="1">The sequence shown here is derived from an EMBL/GenBank/DDBJ whole genome shotgun (WGS) entry which is preliminary data.</text>
</comment>
<organism evidence="1 2">
    <name type="scientific">Scrofimicrobium canadense</name>
    <dbReference type="NCBI Taxonomy" id="2652290"/>
    <lineage>
        <taxon>Bacteria</taxon>
        <taxon>Bacillati</taxon>
        <taxon>Actinomycetota</taxon>
        <taxon>Actinomycetes</taxon>
        <taxon>Actinomycetales</taxon>
        <taxon>Actinomycetaceae</taxon>
        <taxon>Scrofimicrobium</taxon>
    </lineage>
</organism>
<reference evidence="1 2" key="1">
    <citation type="submission" date="2019-08" db="EMBL/GenBank/DDBJ databases">
        <title>In-depth cultivation of the pig gut microbiome towards novel bacterial diversity and tailored functional studies.</title>
        <authorList>
            <person name="Wylensek D."/>
            <person name="Hitch T.C.A."/>
            <person name="Clavel T."/>
        </authorList>
    </citation>
    <scope>NUCLEOTIDE SEQUENCE [LARGE SCALE GENOMIC DNA]</scope>
    <source>
        <strain evidence="1 2">WB03_NA08</strain>
    </source>
</reference>
<evidence type="ECO:0000313" key="2">
    <source>
        <dbReference type="Proteomes" id="UP000470875"/>
    </source>
</evidence>
<dbReference type="Proteomes" id="UP000470875">
    <property type="component" value="Unassembled WGS sequence"/>
</dbReference>
<sequence length="267" mass="30862">MASRTSAAEIRALLIYLYQDIGVWITRKQVNHLIGGRNRLIDSVREQVIAEYSEPSPQAFFNALAVLHDYPTPSSARDKINTLLRKGNYQRLARNELRAIAAIVSPTKDTQKLTKNELVEILESKRREDFLKSVMLQHPTYSENQEPDAQSLEPGALTYEENDSIIRGYLGMPTKTELYEKIIAHQGRRGSRLEDEELRQLLADAMIHEGKTEVEGELNRKEEQRIASILKKLRDRKKTRNIRGRLLAKKSLRKLLQQEKDFQNKQE</sequence>
<gene>
    <name evidence="1" type="ORF">FYJ24_05250</name>
</gene>
<evidence type="ECO:0000313" key="1">
    <source>
        <dbReference type="EMBL" id="MSS84182.1"/>
    </source>
</evidence>
<dbReference type="RefSeq" id="WP_154544293.1">
    <property type="nucleotide sequence ID" value="NZ_VULO01000005.1"/>
</dbReference>
<keyword evidence="2" id="KW-1185">Reference proteome</keyword>
<accession>A0A6N7W6X5</accession>
<dbReference type="AlphaFoldDB" id="A0A6N7W6X5"/>
<protein>
    <submittedName>
        <fullName evidence="1">Uncharacterized protein</fullName>
    </submittedName>
</protein>
<dbReference type="EMBL" id="VULO01000005">
    <property type="protein sequence ID" value="MSS84182.1"/>
    <property type="molecule type" value="Genomic_DNA"/>
</dbReference>
<proteinExistence type="predicted"/>